<dbReference type="PANTHER" id="PTHR46401:SF2">
    <property type="entry name" value="GLYCOSYLTRANSFERASE WBBK-RELATED"/>
    <property type="match status" value="1"/>
</dbReference>
<accession>A0A916Y5L0</accession>
<dbReference type="RefSeq" id="WP_229730961.1">
    <property type="nucleotide sequence ID" value="NZ_BMHO01000001.1"/>
</dbReference>
<protein>
    <submittedName>
        <fullName evidence="3">Glycosyl transferase family 1</fullName>
    </submittedName>
</protein>
<organism evidence="3 4">
    <name type="scientific">Microbacterium faecale</name>
    <dbReference type="NCBI Taxonomy" id="1804630"/>
    <lineage>
        <taxon>Bacteria</taxon>
        <taxon>Bacillati</taxon>
        <taxon>Actinomycetota</taxon>
        <taxon>Actinomycetes</taxon>
        <taxon>Micrococcales</taxon>
        <taxon>Microbacteriaceae</taxon>
        <taxon>Microbacterium</taxon>
    </lineage>
</organism>
<sequence>MDLWVDTRWEGRHGIGRYAREVSSRLTLQWRPLDLKGSPAASTGALSRVPNGIIYSPGYNAFLRAKRQVITIHDLIHLQAPWPGRAKYLAYYNAVLKPIVKRNGVVITVSETSRQAIATWLNDPSVDIVNAGLGASAAFSVEMSPIESSTPYLLYVGNLRAHKNICVALEAMSLLPNARMRMLVPASEHAEVLRRCSDLNIADRVELLPEMTDPELARQYRGAAATVMPSILEGFGLPALESVMSGTPVLFWQGCAAVAETVGARGTAVQGSHDADEWASVMNGALSDPQRVEPPSGSYDWATTATAVERVLSSVGP</sequence>
<reference evidence="3" key="1">
    <citation type="journal article" date="2014" name="Int. J. Syst. Evol. Microbiol.">
        <title>Complete genome sequence of Corynebacterium casei LMG S-19264T (=DSM 44701T), isolated from a smear-ripened cheese.</title>
        <authorList>
            <consortium name="US DOE Joint Genome Institute (JGI-PGF)"/>
            <person name="Walter F."/>
            <person name="Albersmeier A."/>
            <person name="Kalinowski J."/>
            <person name="Ruckert C."/>
        </authorList>
    </citation>
    <scope>NUCLEOTIDE SEQUENCE</scope>
    <source>
        <strain evidence="3">CGMCC 1.15152</strain>
    </source>
</reference>
<dbReference type="SUPFAM" id="SSF53756">
    <property type="entry name" value="UDP-Glycosyltransferase/glycogen phosphorylase"/>
    <property type="match status" value="1"/>
</dbReference>
<gene>
    <name evidence="3" type="ORF">GCM10010915_09710</name>
</gene>
<dbReference type="EMBL" id="BMHO01000001">
    <property type="protein sequence ID" value="GGD31464.1"/>
    <property type="molecule type" value="Genomic_DNA"/>
</dbReference>
<dbReference type="GO" id="GO:0016757">
    <property type="term" value="F:glycosyltransferase activity"/>
    <property type="evidence" value="ECO:0007669"/>
    <property type="project" value="InterPro"/>
</dbReference>
<name>A0A916Y5L0_9MICO</name>
<keyword evidence="4" id="KW-1185">Reference proteome</keyword>
<dbReference type="Pfam" id="PF00534">
    <property type="entry name" value="Glycos_transf_1"/>
    <property type="match status" value="1"/>
</dbReference>
<feature type="domain" description="Glycosyl transferase family 1" evidence="2">
    <location>
        <begin position="145"/>
        <end position="290"/>
    </location>
</feature>
<dbReference type="InterPro" id="IPR001296">
    <property type="entry name" value="Glyco_trans_1"/>
</dbReference>
<evidence type="ECO:0000259" key="2">
    <source>
        <dbReference type="Pfam" id="PF00534"/>
    </source>
</evidence>
<dbReference type="GO" id="GO:0009103">
    <property type="term" value="P:lipopolysaccharide biosynthetic process"/>
    <property type="evidence" value="ECO:0007669"/>
    <property type="project" value="TreeGrafter"/>
</dbReference>
<evidence type="ECO:0000313" key="4">
    <source>
        <dbReference type="Proteomes" id="UP000633205"/>
    </source>
</evidence>
<reference evidence="3" key="2">
    <citation type="submission" date="2020-09" db="EMBL/GenBank/DDBJ databases">
        <authorList>
            <person name="Sun Q."/>
            <person name="Zhou Y."/>
        </authorList>
    </citation>
    <scope>NUCLEOTIDE SEQUENCE</scope>
    <source>
        <strain evidence="3">CGMCC 1.15152</strain>
    </source>
</reference>
<keyword evidence="1 3" id="KW-0808">Transferase</keyword>
<evidence type="ECO:0000313" key="3">
    <source>
        <dbReference type="EMBL" id="GGD31464.1"/>
    </source>
</evidence>
<dbReference type="PANTHER" id="PTHR46401">
    <property type="entry name" value="GLYCOSYLTRANSFERASE WBBK-RELATED"/>
    <property type="match status" value="1"/>
</dbReference>
<evidence type="ECO:0000256" key="1">
    <source>
        <dbReference type="ARBA" id="ARBA00022679"/>
    </source>
</evidence>
<dbReference type="Gene3D" id="3.40.50.2000">
    <property type="entry name" value="Glycogen Phosphorylase B"/>
    <property type="match status" value="1"/>
</dbReference>
<dbReference type="AlphaFoldDB" id="A0A916Y5L0"/>
<dbReference type="CDD" id="cd03809">
    <property type="entry name" value="GT4_MtfB-like"/>
    <property type="match status" value="1"/>
</dbReference>
<dbReference type="Proteomes" id="UP000633205">
    <property type="component" value="Unassembled WGS sequence"/>
</dbReference>
<proteinExistence type="predicted"/>
<comment type="caution">
    <text evidence="3">The sequence shown here is derived from an EMBL/GenBank/DDBJ whole genome shotgun (WGS) entry which is preliminary data.</text>
</comment>